<gene>
    <name evidence="1" type="ORF">METZ01_LOCUS483757</name>
</gene>
<dbReference type="AlphaFoldDB" id="A0A383CFR3"/>
<accession>A0A383CFR3</accession>
<sequence length="70" mass="8139">MTIKINVPLSEADLFNIMKGGTYEWEQVPHKKDKEVRVDLMLYGEGGESLWKELFEEYPADDVYKLGDTQ</sequence>
<organism evidence="1">
    <name type="scientific">marine metagenome</name>
    <dbReference type="NCBI Taxonomy" id="408172"/>
    <lineage>
        <taxon>unclassified sequences</taxon>
        <taxon>metagenomes</taxon>
        <taxon>ecological metagenomes</taxon>
    </lineage>
</organism>
<proteinExistence type="predicted"/>
<evidence type="ECO:0000313" key="1">
    <source>
        <dbReference type="EMBL" id="SVE30903.1"/>
    </source>
</evidence>
<name>A0A383CFR3_9ZZZZ</name>
<dbReference type="EMBL" id="UINC01208387">
    <property type="protein sequence ID" value="SVE30903.1"/>
    <property type="molecule type" value="Genomic_DNA"/>
</dbReference>
<reference evidence="1" key="1">
    <citation type="submission" date="2018-05" db="EMBL/GenBank/DDBJ databases">
        <authorList>
            <person name="Lanie J.A."/>
            <person name="Ng W.-L."/>
            <person name="Kazmierczak K.M."/>
            <person name="Andrzejewski T.M."/>
            <person name="Davidsen T.M."/>
            <person name="Wayne K.J."/>
            <person name="Tettelin H."/>
            <person name="Glass J.I."/>
            <person name="Rusch D."/>
            <person name="Podicherti R."/>
            <person name="Tsui H.-C.T."/>
            <person name="Winkler M.E."/>
        </authorList>
    </citation>
    <scope>NUCLEOTIDE SEQUENCE</scope>
</reference>
<protein>
    <submittedName>
        <fullName evidence="1">Uncharacterized protein</fullName>
    </submittedName>
</protein>